<keyword evidence="3" id="KW-1185">Reference proteome</keyword>
<keyword evidence="1" id="KW-1133">Transmembrane helix</keyword>
<keyword evidence="1" id="KW-0812">Transmembrane</keyword>
<feature type="transmembrane region" description="Helical" evidence="1">
    <location>
        <begin position="139"/>
        <end position="159"/>
    </location>
</feature>
<proteinExistence type="predicted"/>
<protein>
    <submittedName>
        <fullName evidence="2">Small hydrophobic protein membrane protein</fullName>
    </submittedName>
</protein>
<dbReference type="InterPro" id="IPR007403">
    <property type="entry name" value="DUF456"/>
</dbReference>
<organism evidence="2 3">
    <name type="scientific">Streptomyces albus (strain ATCC 21838 / DSM 41398 / FERM P-419 / JCM 4703 / NBRC 107858)</name>
    <dbReference type="NCBI Taxonomy" id="1081613"/>
    <lineage>
        <taxon>Bacteria</taxon>
        <taxon>Bacillati</taxon>
        <taxon>Actinomycetota</taxon>
        <taxon>Actinomycetes</taxon>
        <taxon>Kitasatosporales</taxon>
        <taxon>Streptomycetaceae</taxon>
        <taxon>Streptomyces</taxon>
    </lineage>
</organism>
<name>A0A0B5EI13_STRA4</name>
<evidence type="ECO:0000256" key="1">
    <source>
        <dbReference type="SAM" id="Phobius"/>
    </source>
</evidence>
<dbReference type="Proteomes" id="UP000031523">
    <property type="component" value="Chromosome"/>
</dbReference>
<dbReference type="KEGG" id="sals:SLNWT_0713"/>
<dbReference type="Pfam" id="PF04306">
    <property type="entry name" value="DUF456"/>
    <property type="match status" value="1"/>
</dbReference>
<sequence length="160" mass="16692">MGAWELLLVALVMLIGLCGVLLPGVPGSWLVWAAVLWWTLADPHGLAWGIFLGASAVLLTAQAVRWQLPARRLRSYGADRRMVAAAGAGALLGFVLLPVVGAVPGFLLGGYLSERLRLGSRAAAAASTRTALRHGGSRILVELFACLLIMGAWLGAVIAG</sequence>
<accession>A0A0B5EI13</accession>
<feature type="transmembrane region" description="Helical" evidence="1">
    <location>
        <begin position="82"/>
        <end position="107"/>
    </location>
</feature>
<reference evidence="2 3" key="1">
    <citation type="submission" date="2015-01" db="EMBL/GenBank/DDBJ databases">
        <title>Enhanced salinomycin production by adjusting the supply of polyketide extender units in Streptomyce albus DSM 41398.</title>
        <authorList>
            <person name="Lu C."/>
        </authorList>
    </citation>
    <scope>NUCLEOTIDE SEQUENCE [LARGE SCALE GENOMIC DNA]</scope>
    <source>
        <strain evidence="3">ATCC 21838 / DSM 41398 / FERM P-419 / JCM 4703 / NBRC 107858</strain>
    </source>
</reference>
<feature type="transmembrane region" description="Helical" evidence="1">
    <location>
        <begin position="43"/>
        <end position="61"/>
    </location>
</feature>
<gene>
    <name evidence="2" type="ORF">SLNWT_0713</name>
</gene>
<evidence type="ECO:0000313" key="3">
    <source>
        <dbReference type="Proteomes" id="UP000031523"/>
    </source>
</evidence>
<dbReference type="AlphaFoldDB" id="A0A0B5EI13"/>
<dbReference type="EMBL" id="CP010519">
    <property type="protein sequence ID" value="AJE81089.1"/>
    <property type="molecule type" value="Genomic_DNA"/>
</dbReference>
<keyword evidence="1" id="KW-0472">Membrane</keyword>
<evidence type="ECO:0000313" key="2">
    <source>
        <dbReference type="EMBL" id="AJE81089.1"/>
    </source>
</evidence>